<organism evidence="2 3">
    <name type="scientific">Pelagomonas calceolata</name>
    <dbReference type="NCBI Taxonomy" id="35677"/>
    <lineage>
        <taxon>Eukaryota</taxon>
        <taxon>Sar</taxon>
        <taxon>Stramenopiles</taxon>
        <taxon>Ochrophyta</taxon>
        <taxon>Pelagophyceae</taxon>
        <taxon>Pelagomonadales</taxon>
        <taxon>Pelagomonadaceae</taxon>
        <taxon>Pelagomonas</taxon>
    </lineage>
</organism>
<protein>
    <submittedName>
        <fullName evidence="2">Uncharacterized protein</fullName>
    </submittedName>
</protein>
<evidence type="ECO:0000313" key="2">
    <source>
        <dbReference type="EMBL" id="CAH0372811.1"/>
    </source>
</evidence>
<accession>A0A8J2SR38</accession>
<name>A0A8J2SR38_9STRA</name>
<dbReference type="EMBL" id="CAKKNE010000003">
    <property type="protein sequence ID" value="CAH0372811.1"/>
    <property type="molecule type" value="Genomic_DNA"/>
</dbReference>
<dbReference type="Proteomes" id="UP000789595">
    <property type="component" value="Unassembled WGS sequence"/>
</dbReference>
<evidence type="ECO:0000313" key="3">
    <source>
        <dbReference type="Proteomes" id="UP000789595"/>
    </source>
</evidence>
<evidence type="ECO:0000256" key="1">
    <source>
        <dbReference type="SAM" id="MobiDB-lite"/>
    </source>
</evidence>
<feature type="non-terminal residue" evidence="2">
    <location>
        <position position="214"/>
    </location>
</feature>
<keyword evidence="3" id="KW-1185">Reference proteome</keyword>
<gene>
    <name evidence="2" type="ORF">PECAL_3P28570</name>
</gene>
<sequence length="214" mass="22878">PRALRFDPPPARGLAFRARGLGLALRQRRRLLPPPLSRRRLVDGRVRGAEDQALDQLAQGGAVARFLGLFLFRLFGGIGVGWAPVAARRRRGGAGAGHAAHFVPQKECVCVGLLSAEPPLSWDARDSASAQLSVGRHSTNSYRSPRREGRFLPADPVGRASTAATGRRAREVGVAARPARRVHLRSSAAGSGRLRRAARAVSPGVSRARVEASE</sequence>
<feature type="compositionally biased region" description="Low complexity" evidence="1">
    <location>
        <begin position="158"/>
        <end position="177"/>
    </location>
</feature>
<comment type="caution">
    <text evidence="2">The sequence shown here is derived from an EMBL/GenBank/DDBJ whole genome shotgun (WGS) entry which is preliminary data.</text>
</comment>
<feature type="region of interest" description="Disordered" evidence="1">
    <location>
        <begin position="134"/>
        <end position="214"/>
    </location>
</feature>
<feature type="compositionally biased region" description="Polar residues" evidence="1">
    <location>
        <begin position="134"/>
        <end position="143"/>
    </location>
</feature>
<proteinExistence type="predicted"/>
<dbReference type="AlphaFoldDB" id="A0A8J2SR38"/>
<reference evidence="2" key="1">
    <citation type="submission" date="2021-11" db="EMBL/GenBank/DDBJ databases">
        <authorList>
            <consortium name="Genoscope - CEA"/>
            <person name="William W."/>
        </authorList>
    </citation>
    <scope>NUCLEOTIDE SEQUENCE</scope>
</reference>